<proteinExistence type="predicted"/>
<organism evidence="1 2">
    <name type="scientific">Pararge aegeria aegeria</name>
    <dbReference type="NCBI Taxonomy" id="348720"/>
    <lineage>
        <taxon>Eukaryota</taxon>
        <taxon>Metazoa</taxon>
        <taxon>Ecdysozoa</taxon>
        <taxon>Arthropoda</taxon>
        <taxon>Hexapoda</taxon>
        <taxon>Insecta</taxon>
        <taxon>Pterygota</taxon>
        <taxon>Neoptera</taxon>
        <taxon>Endopterygota</taxon>
        <taxon>Lepidoptera</taxon>
        <taxon>Glossata</taxon>
        <taxon>Ditrysia</taxon>
        <taxon>Papilionoidea</taxon>
        <taxon>Nymphalidae</taxon>
        <taxon>Satyrinae</taxon>
        <taxon>Satyrini</taxon>
        <taxon>Parargina</taxon>
        <taxon>Pararge</taxon>
    </lineage>
</organism>
<evidence type="ECO:0000313" key="2">
    <source>
        <dbReference type="Proteomes" id="UP000838756"/>
    </source>
</evidence>
<sequence>MSLVCSHGAYTKFNCEPDAGGVKLRSPQHCVSGKSDSIKNRPQRFSNASTKIFPINLIYERSELGFIAINYSMFSRSRVFRDRARTGNYYAVTISAAKQQCCNAMFQSEGRLTATPQGNARHHTEDT</sequence>
<dbReference type="AlphaFoldDB" id="A0A8S4RGQ8"/>
<evidence type="ECO:0000313" key="1">
    <source>
        <dbReference type="EMBL" id="CAH2235490.1"/>
    </source>
</evidence>
<dbReference type="EMBL" id="CAKXAJ010025126">
    <property type="protein sequence ID" value="CAH2235490.1"/>
    <property type="molecule type" value="Genomic_DNA"/>
</dbReference>
<name>A0A8S4RGQ8_9NEOP</name>
<protein>
    <submittedName>
        <fullName evidence="1">Jg1849 protein</fullName>
    </submittedName>
</protein>
<comment type="caution">
    <text evidence="1">The sequence shown here is derived from an EMBL/GenBank/DDBJ whole genome shotgun (WGS) entry which is preliminary data.</text>
</comment>
<accession>A0A8S4RGQ8</accession>
<keyword evidence="2" id="KW-1185">Reference proteome</keyword>
<gene>
    <name evidence="1" type="primary">jg1849</name>
    <name evidence="1" type="ORF">PAEG_LOCUS13133</name>
</gene>
<dbReference type="Proteomes" id="UP000838756">
    <property type="component" value="Unassembled WGS sequence"/>
</dbReference>
<reference evidence="1" key="1">
    <citation type="submission" date="2022-03" db="EMBL/GenBank/DDBJ databases">
        <authorList>
            <person name="Lindestad O."/>
        </authorList>
    </citation>
    <scope>NUCLEOTIDE SEQUENCE</scope>
</reference>